<dbReference type="InterPro" id="IPR051698">
    <property type="entry name" value="Transposase_11-like"/>
</dbReference>
<evidence type="ECO:0000259" key="2">
    <source>
        <dbReference type="Pfam" id="PF01609"/>
    </source>
</evidence>
<dbReference type="RefSeq" id="WP_250127238.1">
    <property type="nucleotide sequence ID" value="NZ_CP065177.1"/>
</dbReference>
<dbReference type="GO" id="GO:0004803">
    <property type="term" value="F:transposase activity"/>
    <property type="evidence" value="ECO:0007669"/>
    <property type="project" value="InterPro"/>
</dbReference>
<evidence type="ECO:0000313" key="5">
    <source>
        <dbReference type="Proteomes" id="UP000806577"/>
    </source>
</evidence>
<dbReference type="NCBIfam" id="NF033564">
    <property type="entry name" value="transpos_ISAs1"/>
    <property type="match status" value="1"/>
</dbReference>
<feature type="domain" description="H repeat-associated protein N-terminal" evidence="3">
    <location>
        <begin position="8"/>
        <end position="94"/>
    </location>
</feature>
<accession>A0A9Q8TSL1</accession>
<dbReference type="PANTHER" id="PTHR30298">
    <property type="entry name" value="H REPEAT-ASSOCIATED PREDICTED TRANSPOSASE"/>
    <property type="match status" value="1"/>
</dbReference>
<evidence type="ECO:0000259" key="3">
    <source>
        <dbReference type="Pfam" id="PF13808"/>
    </source>
</evidence>
<dbReference type="EMBL" id="CP065177">
    <property type="protein sequence ID" value="URG49866.1"/>
    <property type="molecule type" value="Genomic_DNA"/>
</dbReference>
<comment type="similarity">
    <text evidence="1">Belongs to the transposase 11 family.</text>
</comment>
<protein>
    <submittedName>
        <fullName evidence="4">ISAs1 family transposase</fullName>
    </submittedName>
</protein>
<dbReference type="Pfam" id="PF01609">
    <property type="entry name" value="DDE_Tnp_1"/>
    <property type="match status" value="1"/>
</dbReference>
<dbReference type="GO" id="GO:0006313">
    <property type="term" value="P:DNA transposition"/>
    <property type="evidence" value="ECO:0007669"/>
    <property type="project" value="InterPro"/>
</dbReference>
<sequence>MSFDTFTHYFSDIQEPRQSAKISYPLIDILFLTLCAVIAGCDGWEDIEDFGEARLDWLQSHGFFTLGLPVHDTIARVISQIDAAQLQRSFIQWVQSVSIKTDGKVVAIDGKTVRRSYNRDSRRSAIHMVSAFATANGVVMGQVKTDSKSNEITAIPELLSLLELKGCLVTLDAMGCQKKIAEAIVAKEADYLLAVKGNHPVLHEALKQALRPPLQQISNENIVIEQGHGRTECREYHVLDASELKEGVAEWPQLNTIGVAVSYRIEKNKKESLEYRYYISSAKLSNEEFAAAVRGHWRIENQLHWVLDVAMREDAIAIYRGNAAENLASIRHISLNMIRQEKGKKASVPRKRRMAAMKMDYLEAILLAGLGMNRACT</sequence>
<feature type="domain" description="Transposase IS4-like" evidence="2">
    <location>
        <begin position="102"/>
        <end position="337"/>
    </location>
</feature>
<keyword evidence="5" id="KW-1185">Reference proteome</keyword>
<dbReference type="GO" id="GO:0003677">
    <property type="term" value="F:DNA binding"/>
    <property type="evidence" value="ECO:0007669"/>
    <property type="project" value="InterPro"/>
</dbReference>
<reference evidence="4 5" key="1">
    <citation type="journal article" date="2021" name="Int. J. Syst. Evol. Microbiol.">
        <title>&lt;i&gt;Pectobacterium quasiaquaticum&lt;/i&gt; sp. nov., isolated from waterways.</title>
        <authorList>
            <person name="Ben Moussa H."/>
            <person name="Pedron J."/>
            <person name="Bertrand C."/>
            <person name="Hecquet A."/>
            <person name="Barny M.A."/>
        </authorList>
    </citation>
    <scope>NUCLEOTIDE SEQUENCE [LARGE SCALE GENOMIC DNA]</scope>
    <source>
        <strain evidence="4 5">A477-S1-J17</strain>
    </source>
</reference>
<name>A0A9Q8TSL1_9GAMM</name>
<dbReference type="Pfam" id="PF13808">
    <property type="entry name" value="DDE_Tnp_1_assoc"/>
    <property type="match status" value="1"/>
</dbReference>
<dbReference type="InterPro" id="IPR002559">
    <property type="entry name" value="Transposase_11"/>
</dbReference>
<evidence type="ECO:0000313" key="4">
    <source>
        <dbReference type="EMBL" id="URG49866.1"/>
    </source>
</evidence>
<dbReference type="AlphaFoldDB" id="A0A9Q8TSL1"/>
<organism evidence="4 5">
    <name type="scientific">Pectobacterium quasiaquaticum</name>
    <dbReference type="NCBI Taxonomy" id="2774015"/>
    <lineage>
        <taxon>Bacteria</taxon>
        <taxon>Pseudomonadati</taxon>
        <taxon>Pseudomonadota</taxon>
        <taxon>Gammaproteobacteria</taxon>
        <taxon>Enterobacterales</taxon>
        <taxon>Pectobacteriaceae</taxon>
        <taxon>Pectobacterium</taxon>
    </lineage>
</organism>
<proteinExistence type="inferred from homology"/>
<dbReference type="InterPro" id="IPR047647">
    <property type="entry name" value="ISAs1_transpos"/>
</dbReference>
<dbReference type="Proteomes" id="UP000806577">
    <property type="component" value="Chromosome"/>
</dbReference>
<gene>
    <name evidence="4" type="ORF">IG609_004730</name>
</gene>
<dbReference type="PANTHER" id="PTHR30298:SF0">
    <property type="entry name" value="PROTEIN YBFL-RELATED"/>
    <property type="match status" value="1"/>
</dbReference>
<dbReference type="InterPro" id="IPR032806">
    <property type="entry name" value="YbfD_N"/>
</dbReference>
<evidence type="ECO:0000256" key="1">
    <source>
        <dbReference type="ARBA" id="ARBA00010075"/>
    </source>
</evidence>
<dbReference type="KEGG" id="pqu:IG609_004730"/>